<organism evidence="1 2">
    <name type="scientific">Streptomyces violaceusniger</name>
    <dbReference type="NCBI Taxonomy" id="68280"/>
    <lineage>
        <taxon>Bacteria</taxon>
        <taxon>Bacillati</taxon>
        <taxon>Actinomycetota</taxon>
        <taxon>Actinomycetes</taxon>
        <taxon>Kitasatosporales</taxon>
        <taxon>Streptomycetaceae</taxon>
        <taxon>Streptomyces</taxon>
        <taxon>Streptomyces violaceusniger group</taxon>
    </lineage>
</organism>
<dbReference type="SUPFAM" id="SSF52540">
    <property type="entry name" value="P-loop containing nucleoside triphosphate hydrolases"/>
    <property type="match status" value="1"/>
</dbReference>
<evidence type="ECO:0000313" key="2">
    <source>
        <dbReference type="Proteomes" id="UP000053413"/>
    </source>
</evidence>
<protein>
    <submittedName>
        <fullName evidence="1">Uncharacterized protein</fullName>
    </submittedName>
</protein>
<proteinExistence type="predicted"/>
<dbReference type="Proteomes" id="UP000053413">
    <property type="component" value="Unassembled WGS sequence"/>
</dbReference>
<name>A0A0X3VK14_STRVO</name>
<dbReference type="InterPro" id="IPR027417">
    <property type="entry name" value="P-loop_NTPase"/>
</dbReference>
<gene>
    <name evidence="1" type="ORF">ADL28_39815</name>
</gene>
<dbReference type="AlphaFoldDB" id="A0A0X3VK14"/>
<sequence length="125" mass="13351">MGGCVGERLRRLRDPAPTPVRWGSAAQDLIDHWENVAGGGPVDLGGRFEEIADVLDRVPSGRLVVLGPAGTGKSVPMVRLALDRLERRAPGERIPVILPLATWRPGRSLVCFSSVSLAAAHLAFP</sequence>
<comment type="caution">
    <text evidence="1">The sequence shown here is derived from an EMBL/GenBank/DDBJ whole genome shotgun (WGS) entry which is preliminary data.</text>
</comment>
<dbReference type="OrthoDB" id="419058at2"/>
<dbReference type="RefSeq" id="WP_059148691.1">
    <property type="nucleotide sequence ID" value="NZ_LLZJ01000411.1"/>
</dbReference>
<evidence type="ECO:0000313" key="1">
    <source>
        <dbReference type="EMBL" id="KUL44582.1"/>
    </source>
</evidence>
<accession>A0A0X3VK14</accession>
<reference evidence="2" key="1">
    <citation type="submission" date="2015-10" db="EMBL/GenBank/DDBJ databases">
        <authorList>
            <person name="Ju K.-S."/>
            <person name="Doroghazi J.R."/>
            <person name="Metcalf W.W."/>
        </authorList>
    </citation>
    <scope>NUCLEOTIDE SEQUENCE [LARGE SCALE GENOMIC DNA]</scope>
    <source>
        <strain evidence="2">NRRL F-8817</strain>
    </source>
</reference>
<dbReference type="EMBL" id="LLZJ01000411">
    <property type="protein sequence ID" value="KUL44582.1"/>
    <property type="molecule type" value="Genomic_DNA"/>
</dbReference>